<dbReference type="Proteomes" id="UP000177515">
    <property type="component" value="Chromosome 1"/>
</dbReference>
<evidence type="ECO:0000313" key="2">
    <source>
        <dbReference type="Proteomes" id="UP000177515"/>
    </source>
</evidence>
<dbReference type="EMBL" id="CP017754">
    <property type="protein sequence ID" value="AOZ08111.1"/>
    <property type="molecule type" value="Genomic_DNA"/>
</dbReference>
<accession>A0ABM6F988</accession>
<proteinExistence type="predicted"/>
<protein>
    <submittedName>
        <fullName evidence="1">Uncharacterized protein</fullName>
    </submittedName>
</protein>
<reference evidence="1 2" key="1">
    <citation type="submission" date="2016-10" db="EMBL/GenBank/DDBJ databases">
        <title>Complete genome sequences of three Cupriavidus strains isolated from various Malaysian environments.</title>
        <authorList>
            <person name="Abdullah A.A.-A."/>
            <person name="Shafie N.A.H."/>
            <person name="Lau N.S."/>
        </authorList>
    </citation>
    <scope>NUCLEOTIDE SEQUENCE [LARGE SCALE GENOMIC DNA]</scope>
    <source>
        <strain evidence="1 2">USMAA1020</strain>
    </source>
</reference>
<sequence length="93" mass="10355">MPRRKPWQIWRLQSAGWGYCALATAIPPQLQAGRKAWRGQLPARDRYGEAKVARLGWATLQVVGRAPAAAGVIGAKRALRCLYQPWSLQFRAG</sequence>
<keyword evidence="2" id="KW-1185">Reference proteome</keyword>
<evidence type="ECO:0000313" key="1">
    <source>
        <dbReference type="EMBL" id="AOZ08111.1"/>
    </source>
</evidence>
<name>A0ABM6F988_9BURK</name>
<organism evidence="1 2">
    <name type="scientific">Cupriavidus malaysiensis</name>
    <dbReference type="NCBI Taxonomy" id="367825"/>
    <lineage>
        <taxon>Bacteria</taxon>
        <taxon>Pseudomonadati</taxon>
        <taxon>Pseudomonadota</taxon>
        <taxon>Betaproteobacteria</taxon>
        <taxon>Burkholderiales</taxon>
        <taxon>Burkholderiaceae</taxon>
        <taxon>Cupriavidus</taxon>
    </lineage>
</organism>
<gene>
    <name evidence="1" type="ORF">BKK80_11605</name>
</gene>